<evidence type="ECO:0000313" key="1">
    <source>
        <dbReference type="EMBL" id="VFS67482.1"/>
    </source>
</evidence>
<dbReference type="AlphaFoldDB" id="A0A485B559"/>
<dbReference type="EMBL" id="CAADJE010000023">
    <property type="protein sequence ID" value="VFS67482.1"/>
    <property type="molecule type" value="Genomic_DNA"/>
</dbReference>
<proteinExistence type="predicted"/>
<protein>
    <submittedName>
        <fullName evidence="1">Uncharacterized protein</fullName>
    </submittedName>
</protein>
<name>A0A485B559_RAOPL</name>
<organism evidence="1 2">
    <name type="scientific">Raoultella planticola</name>
    <name type="common">Klebsiella planticola</name>
    <dbReference type="NCBI Taxonomy" id="575"/>
    <lineage>
        <taxon>Bacteria</taxon>
        <taxon>Pseudomonadati</taxon>
        <taxon>Pseudomonadota</taxon>
        <taxon>Gammaproteobacteria</taxon>
        <taxon>Enterobacterales</taxon>
        <taxon>Enterobacteriaceae</taxon>
        <taxon>Klebsiella/Raoultella group</taxon>
        <taxon>Raoultella</taxon>
    </lineage>
</organism>
<sequence>MIDDGWMILTGFNPVSLMGLRKLVPVLRKTTPYKQPDVYAHASAGLAGVVEF</sequence>
<accession>A0A485B559</accession>
<evidence type="ECO:0000313" key="2">
    <source>
        <dbReference type="Proteomes" id="UP000345637"/>
    </source>
</evidence>
<reference evidence="1 2" key="1">
    <citation type="submission" date="2019-03" db="EMBL/GenBank/DDBJ databases">
        <authorList>
            <consortium name="Pathogen Informatics"/>
        </authorList>
    </citation>
    <scope>NUCLEOTIDE SEQUENCE [LARGE SCALE GENOMIC DNA]</scope>
    <source>
        <strain evidence="1 2">NCTC12998</strain>
    </source>
</reference>
<dbReference type="Proteomes" id="UP000345637">
    <property type="component" value="Unassembled WGS sequence"/>
</dbReference>
<gene>
    <name evidence="1" type="ORF">NCTC12998_03342</name>
</gene>